<dbReference type="Pfam" id="PF10748">
    <property type="entry name" value="HofP"/>
    <property type="match status" value="1"/>
</dbReference>
<reference evidence="3" key="1">
    <citation type="submission" date="2015-11" db="EMBL/GenBank/DDBJ databases">
        <authorList>
            <person name="Blom J."/>
        </authorList>
    </citation>
    <scope>NUCLEOTIDE SEQUENCE [LARGE SCALE GENOMIC DNA]</scope>
</reference>
<evidence type="ECO:0000313" key="2">
    <source>
        <dbReference type="EMBL" id="CUU22561.1"/>
    </source>
</evidence>
<sequence>MMKHKCWLLLWLLSGFGFGRDPFQPPITTPCLVSVPSLQGWQLKGIIGNGTRYIAWMHEDKGRVVAVMREQPFPLREWQIDSFEPEAVTLSAPDSCHPQQTILRLKEQA</sequence>
<dbReference type="AlphaFoldDB" id="A0A0U5GHB5"/>
<dbReference type="Proteomes" id="UP000059419">
    <property type="component" value="Chromosome 1"/>
</dbReference>
<dbReference type="KEGG" id="ege:EM595_0324"/>
<dbReference type="OrthoDB" id="6540712at2"/>
<organism evidence="2 3">
    <name type="scientific">Duffyella gerundensis</name>
    <dbReference type="NCBI Taxonomy" id="1619313"/>
    <lineage>
        <taxon>Bacteria</taxon>
        <taxon>Pseudomonadati</taxon>
        <taxon>Pseudomonadota</taxon>
        <taxon>Gammaproteobacteria</taxon>
        <taxon>Enterobacterales</taxon>
        <taxon>Erwiniaceae</taxon>
        <taxon>Duffyella</taxon>
    </lineage>
</organism>
<feature type="signal peptide" evidence="1">
    <location>
        <begin position="1"/>
        <end position="19"/>
    </location>
</feature>
<dbReference type="RefSeq" id="WP_082691641.1">
    <property type="nucleotide sequence ID" value="NZ_CP072598.1"/>
</dbReference>
<dbReference type="InterPro" id="IPR019684">
    <property type="entry name" value="HofP"/>
</dbReference>
<feature type="chain" id="PRO_5006857880" evidence="1">
    <location>
        <begin position="20"/>
        <end position="109"/>
    </location>
</feature>
<proteinExistence type="predicted"/>
<dbReference type="PATRIC" id="fig|1619313.3.peg.337"/>
<dbReference type="STRING" id="1619313.EM595_0324"/>
<name>A0A0U5GHB5_9GAMM</name>
<accession>A0A0U5GHB5</accession>
<evidence type="ECO:0000256" key="1">
    <source>
        <dbReference type="SAM" id="SignalP"/>
    </source>
</evidence>
<keyword evidence="1" id="KW-0732">Signal</keyword>
<dbReference type="EMBL" id="LN907827">
    <property type="protein sequence ID" value="CUU22561.1"/>
    <property type="molecule type" value="Genomic_DNA"/>
</dbReference>
<evidence type="ECO:0000313" key="3">
    <source>
        <dbReference type="Proteomes" id="UP000059419"/>
    </source>
</evidence>
<protein>
    <submittedName>
        <fullName evidence="2">Putative secreted protein</fullName>
    </submittedName>
</protein>
<keyword evidence="3" id="KW-1185">Reference proteome</keyword>
<gene>
    <name evidence="2" type="ORF">EM595_0324</name>
</gene>